<dbReference type="InterPro" id="IPR009057">
    <property type="entry name" value="Homeodomain-like_sf"/>
</dbReference>
<dbReference type="InterPro" id="IPR037923">
    <property type="entry name" value="HTH-like"/>
</dbReference>
<evidence type="ECO:0000256" key="1">
    <source>
        <dbReference type="ARBA" id="ARBA00023015"/>
    </source>
</evidence>
<dbReference type="GO" id="GO:0003700">
    <property type="term" value="F:DNA-binding transcription factor activity"/>
    <property type="evidence" value="ECO:0007669"/>
    <property type="project" value="InterPro"/>
</dbReference>
<feature type="domain" description="HTH araC/xylS-type" evidence="4">
    <location>
        <begin position="115"/>
        <end position="213"/>
    </location>
</feature>
<dbReference type="RefSeq" id="WP_232716203.1">
    <property type="nucleotide sequence ID" value="NZ_CANLDO010000003.1"/>
</dbReference>
<dbReference type="PROSITE" id="PS00041">
    <property type="entry name" value="HTH_ARAC_FAMILY_1"/>
    <property type="match status" value="1"/>
</dbReference>
<dbReference type="Gene3D" id="1.10.10.60">
    <property type="entry name" value="Homeodomain-like"/>
    <property type="match status" value="1"/>
</dbReference>
<dbReference type="SUPFAM" id="SSF51215">
    <property type="entry name" value="Regulatory protein AraC"/>
    <property type="match status" value="1"/>
</dbReference>
<keyword evidence="2" id="KW-0238">DNA-binding</keyword>
<evidence type="ECO:0000313" key="6">
    <source>
        <dbReference type="Proteomes" id="UP000198767"/>
    </source>
</evidence>
<dbReference type="PROSITE" id="PS01124">
    <property type="entry name" value="HTH_ARAC_FAMILY_2"/>
    <property type="match status" value="1"/>
</dbReference>
<proteinExistence type="predicted"/>
<dbReference type="SMART" id="SM00342">
    <property type="entry name" value="HTH_ARAC"/>
    <property type="match status" value="1"/>
</dbReference>
<protein>
    <submittedName>
        <fullName evidence="5">Transcriptional regulator, AraC family</fullName>
    </submittedName>
</protein>
<dbReference type="SUPFAM" id="SSF46689">
    <property type="entry name" value="Homeodomain-like"/>
    <property type="match status" value="1"/>
</dbReference>
<evidence type="ECO:0000313" key="5">
    <source>
        <dbReference type="EMBL" id="SCZ58414.1"/>
    </source>
</evidence>
<dbReference type="Pfam" id="PF12833">
    <property type="entry name" value="HTH_18"/>
    <property type="match status" value="1"/>
</dbReference>
<dbReference type="EMBL" id="FMWG01000003">
    <property type="protein sequence ID" value="SCZ58414.1"/>
    <property type="molecule type" value="Genomic_DNA"/>
</dbReference>
<keyword evidence="3" id="KW-0804">Transcription</keyword>
<name>A0A1G5Q987_9RHOB</name>
<keyword evidence="1" id="KW-0805">Transcription regulation</keyword>
<dbReference type="AlphaFoldDB" id="A0A1G5Q987"/>
<dbReference type="InterPro" id="IPR018062">
    <property type="entry name" value="HTH_AraC-typ_CS"/>
</dbReference>
<dbReference type="STRING" id="1156985.SAMN04488118_103286"/>
<evidence type="ECO:0000256" key="3">
    <source>
        <dbReference type="ARBA" id="ARBA00023163"/>
    </source>
</evidence>
<evidence type="ECO:0000259" key="4">
    <source>
        <dbReference type="PROSITE" id="PS01124"/>
    </source>
</evidence>
<evidence type="ECO:0000256" key="2">
    <source>
        <dbReference type="ARBA" id="ARBA00023125"/>
    </source>
</evidence>
<organism evidence="5 6">
    <name type="scientific">Epibacterium ulvae</name>
    <dbReference type="NCBI Taxonomy" id="1156985"/>
    <lineage>
        <taxon>Bacteria</taxon>
        <taxon>Pseudomonadati</taxon>
        <taxon>Pseudomonadota</taxon>
        <taxon>Alphaproteobacteria</taxon>
        <taxon>Rhodobacterales</taxon>
        <taxon>Roseobacteraceae</taxon>
        <taxon>Epibacterium</taxon>
    </lineage>
</organism>
<dbReference type="InterPro" id="IPR018060">
    <property type="entry name" value="HTH_AraC"/>
</dbReference>
<gene>
    <name evidence="5" type="ORF">SAMN04488118_103286</name>
</gene>
<accession>A0A1G5Q987</accession>
<keyword evidence="6" id="KW-1185">Reference proteome</keyword>
<dbReference type="PANTHER" id="PTHR43280">
    <property type="entry name" value="ARAC-FAMILY TRANSCRIPTIONAL REGULATOR"/>
    <property type="match status" value="1"/>
</dbReference>
<dbReference type="GO" id="GO:0043565">
    <property type="term" value="F:sequence-specific DNA binding"/>
    <property type="evidence" value="ECO:0007669"/>
    <property type="project" value="InterPro"/>
</dbReference>
<dbReference type="PANTHER" id="PTHR43280:SF32">
    <property type="entry name" value="TRANSCRIPTIONAL REGULATORY PROTEIN"/>
    <property type="match status" value="1"/>
</dbReference>
<sequence>MFDGQRMTVNANDALFIPAGTLWSLKTMSQTSGRCLQLPTHHRSSILTHPLVHKMEGAWDRRYLSALFEQLQREQNSKREGWQSAMSSLAHVLQIHVNRNIPAPQTLTAAQRLSRAYCERVVAHYRENITMAEHANALQVTPTHLTRVCKAETGKTAAMLLTERQLYSARALLAFSDLPIQDIAAQLGFGSPAYFTRFISQHTGNTPSRLRKVAQLDVA</sequence>
<dbReference type="Proteomes" id="UP000198767">
    <property type="component" value="Unassembled WGS sequence"/>
</dbReference>
<reference evidence="5 6" key="1">
    <citation type="submission" date="2016-10" db="EMBL/GenBank/DDBJ databases">
        <authorList>
            <person name="de Groot N.N."/>
        </authorList>
    </citation>
    <scope>NUCLEOTIDE SEQUENCE [LARGE SCALE GENOMIC DNA]</scope>
    <source>
        <strain evidence="5 6">U95</strain>
    </source>
</reference>